<evidence type="ECO:0000256" key="4">
    <source>
        <dbReference type="ARBA" id="ARBA00022840"/>
    </source>
</evidence>
<feature type="domain" description="RecA-like N-terminal" evidence="6">
    <location>
        <begin position="33"/>
        <end position="109"/>
    </location>
</feature>
<evidence type="ECO:0000256" key="5">
    <source>
        <dbReference type="ARBA" id="ARBA00023172"/>
    </source>
</evidence>
<sequence>MPSSSALRIQVESTLANKIPSALTSVAKMVRPAVSSGVAPVDDLLRGGFPIGAVSEITGPDCSGRTSLAQSLIARVVESGKVAAWIDVSDTFDPASAAAAGIDLRRLLWVRCGVPENSNPEQVRDFALPNAYLIPGTPKKGIHGGGCGTHPRHEAKGLSLAVSGLLQTEALNSRCAEPQRKTRPIQVTYAPASQPVVSPVRRRSALGQYQRIEQGLKSADLILQAGGFGAIVLDLGSIAPEFVSRVEQGTWHRYRVAAERTQSSIVLLTQYVCAKSSAELLLRLHTPRMLREETTVFSGTQPKAEVARHRFQERGSNILPIRKPPQNVTTACRQNRATWAGQR</sequence>
<dbReference type="Proteomes" id="UP000564385">
    <property type="component" value="Unassembled WGS sequence"/>
</dbReference>
<evidence type="ECO:0000256" key="3">
    <source>
        <dbReference type="ARBA" id="ARBA00022741"/>
    </source>
</evidence>
<comment type="caution">
    <text evidence="7">The sequence shown here is derived from an EMBL/GenBank/DDBJ whole genome shotgun (WGS) entry which is preliminary data.</text>
</comment>
<dbReference type="AlphaFoldDB" id="A0A852VPX4"/>
<keyword evidence="3" id="KW-0547">Nucleotide-binding</keyword>
<dbReference type="EMBL" id="JACCCU010000002">
    <property type="protein sequence ID" value="NYF91402.1"/>
    <property type="molecule type" value="Genomic_DNA"/>
</dbReference>
<gene>
    <name evidence="7" type="ORF">HDF08_003504</name>
</gene>
<keyword evidence="5" id="KW-0233">DNA recombination</keyword>
<protein>
    <recommendedName>
        <fullName evidence="2">Protein RecA</fullName>
    </recommendedName>
</protein>
<organism evidence="7 8">
    <name type="scientific">Tunturiibacter lichenicola</name>
    <dbReference type="NCBI Taxonomy" id="2051959"/>
    <lineage>
        <taxon>Bacteria</taxon>
        <taxon>Pseudomonadati</taxon>
        <taxon>Acidobacteriota</taxon>
        <taxon>Terriglobia</taxon>
        <taxon>Terriglobales</taxon>
        <taxon>Acidobacteriaceae</taxon>
        <taxon>Tunturiibacter</taxon>
    </lineage>
</organism>
<accession>A0A852VPX4</accession>
<dbReference type="InterPro" id="IPR013765">
    <property type="entry name" value="DNA_recomb/repair_RecA"/>
</dbReference>
<evidence type="ECO:0000313" key="8">
    <source>
        <dbReference type="Proteomes" id="UP000564385"/>
    </source>
</evidence>
<proteinExistence type="inferred from homology"/>
<name>A0A852VPX4_9BACT</name>
<evidence type="ECO:0000313" key="7">
    <source>
        <dbReference type="EMBL" id="NYF91402.1"/>
    </source>
</evidence>
<evidence type="ECO:0000259" key="6">
    <source>
        <dbReference type="Pfam" id="PF00154"/>
    </source>
</evidence>
<dbReference type="PANTHER" id="PTHR45900">
    <property type="entry name" value="RECA"/>
    <property type="match status" value="1"/>
</dbReference>
<dbReference type="GO" id="GO:0005524">
    <property type="term" value="F:ATP binding"/>
    <property type="evidence" value="ECO:0007669"/>
    <property type="project" value="UniProtKB-KW"/>
</dbReference>
<dbReference type="SUPFAM" id="SSF52540">
    <property type="entry name" value="P-loop containing nucleoside triphosphate hydrolases"/>
    <property type="match status" value="1"/>
</dbReference>
<dbReference type="GO" id="GO:0003697">
    <property type="term" value="F:single-stranded DNA binding"/>
    <property type="evidence" value="ECO:0007669"/>
    <property type="project" value="InterPro"/>
</dbReference>
<dbReference type="GO" id="GO:0006281">
    <property type="term" value="P:DNA repair"/>
    <property type="evidence" value="ECO:0007669"/>
    <property type="project" value="InterPro"/>
</dbReference>
<dbReference type="GO" id="GO:0006310">
    <property type="term" value="P:DNA recombination"/>
    <property type="evidence" value="ECO:0007669"/>
    <property type="project" value="UniProtKB-KW"/>
</dbReference>
<keyword evidence="4" id="KW-0067">ATP-binding</keyword>
<dbReference type="PANTHER" id="PTHR45900:SF1">
    <property type="entry name" value="MITOCHONDRIAL DNA REPAIR PROTEIN RECA HOMOLOG-RELATED"/>
    <property type="match status" value="1"/>
</dbReference>
<comment type="similarity">
    <text evidence="1">Belongs to the RecA family.</text>
</comment>
<dbReference type="Pfam" id="PF00154">
    <property type="entry name" value="RecA_N"/>
    <property type="match status" value="1"/>
</dbReference>
<reference evidence="7 8" key="1">
    <citation type="submission" date="2020-07" db="EMBL/GenBank/DDBJ databases">
        <title>Genomic Encyclopedia of Type Strains, Phase IV (KMG-V): Genome sequencing to study the core and pangenomes of soil and plant-associated prokaryotes.</title>
        <authorList>
            <person name="Whitman W."/>
        </authorList>
    </citation>
    <scope>NUCLEOTIDE SEQUENCE [LARGE SCALE GENOMIC DNA]</scope>
    <source>
        <strain evidence="7 8">M8UP22</strain>
    </source>
</reference>
<dbReference type="Gene3D" id="3.40.50.300">
    <property type="entry name" value="P-loop containing nucleotide triphosphate hydrolases"/>
    <property type="match status" value="1"/>
</dbReference>
<evidence type="ECO:0000256" key="2">
    <source>
        <dbReference type="ARBA" id="ARBA00015553"/>
    </source>
</evidence>
<dbReference type="InterPro" id="IPR027417">
    <property type="entry name" value="P-loop_NTPase"/>
</dbReference>
<evidence type="ECO:0000256" key="1">
    <source>
        <dbReference type="ARBA" id="ARBA00009391"/>
    </source>
</evidence>
<dbReference type="InterPro" id="IPR049428">
    <property type="entry name" value="RecA-like_N"/>
</dbReference>